<dbReference type="AlphaFoldDB" id="A0AAW7R1H6"/>
<dbReference type="Proteomes" id="UP001169491">
    <property type="component" value="Unassembled WGS sequence"/>
</dbReference>
<name>A0AAW7R1H6_9GAMM</name>
<proteinExistence type="predicted"/>
<gene>
    <name evidence="1" type="ORF">J6I90_12005</name>
    <name evidence="2" type="ORF">J6I92_11670</name>
</gene>
<organism evidence="1 4">
    <name type="scientific">Pseudidiomarina terrestris</name>
    <dbReference type="NCBI Taxonomy" id="2820060"/>
    <lineage>
        <taxon>Bacteria</taxon>
        <taxon>Pseudomonadati</taxon>
        <taxon>Pseudomonadota</taxon>
        <taxon>Gammaproteobacteria</taxon>
        <taxon>Alteromonadales</taxon>
        <taxon>Idiomarinaceae</taxon>
        <taxon>Pseudidiomarina</taxon>
    </lineage>
</organism>
<reference evidence="3 4" key="1">
    <citation type="submission" date="2021-03" db="EMBL/GenBank/DDBJ databases">
        <title>Pseudidiomarina terrestris, a new bacterium isolated from saline soil.</title>
        <authorList>
            <person name="Galisteo C."/>
            <person name="De La Haba R."/>
            <person name="Sanchez-Porro C."/>
            <person name="Ventosa A."/>
        </authorList>
    </citation>
    <scope>NUCLEOTIDE SEQUENCE [LARGE SCALE GENOMIC DNA]</scope>
    <source>
        <strain evidence="1 4">1APP75-32.1</strain>
        <strain evidence="3">1APR75-15</strain>
        <strain evidence="2">1ASR75-15</strain>
    </source>
</reference>
<comment type="caution">
    <text evidence="1">The sequence shown here is derived from an EMBL/GenBank/DDBJ whole genome shotgun (WGS) entry which is preliminary data.</text>
</comment>
<dbReference type="EMBL" id="JAGGJB010000007">
    <property type="protein sequence ID" value="MDN7125607.1"/>
    <property type="molecule type" value="Genomic_DNA"/>
</dbReference>
<evidence type="ECO:0000313" key="4">
    <source>
        <dbReference type="Proteomes" id="UP001169492"/>
    </source>
</evidence>
<keyword evidence="3" id="KW-1185">Reference proteome</keyword>
<evidence type="ECO:0000313" key="1">
    <source>
        <dbReference type="EMBL" id="MDN7125607.1"/>
    </source>
</evidence>
<evidence type="ECO:0000313" key="3">
    <source>
        <dbReference type="Proteomes" id="UP001169491"/>
    </source>
</evidence>
<dbReference type="Proteomes" id="UP001169492">
    <property type="component" value="Unassembled WGS sequence"/>
</dbReference>
<evidence type="ECO:0000313" key="2">
    <source>
        <dbReference type="EMBL" id="MDN7130529.1"/>
    </source>
</evidence>
<accession>A0AAW7R1H6</accession>
<protein>
    <submittedName>
        <fullName evidence="1">Uncharacterized protein</fullName>
    </submittedName>
</protein>
<sequence>MKLPLISLLLIALLSSLGTVPVNAKERPRPDPGAEVMLLVASTVGLSRDELNRAFKVISDFQSRKFTLSELDSLSDDDVLAKINFATEPYASLDSQQLMLVAKRYEIETELLADRAGVDVEKFRQFYRTFDRTLTLALRLNRYVSAKQNTISSTDSSLSYFDEDDFDGPLIDCDRSCEAVQEKVWDDFIDQLNIVGDMQDWENQQNDEQPIGTVARIVDSESGNFIEVRKQFSTVSWVPLTGGSDCGAAACI</sequence>
<dbReference type="EMBL" id="JAGGJC010000006">
    <property type="protein sequence ID" value="MDN7130529.1"/>
    <property type="molecule type" value="Genomic_DNA"/>
</dbReference>
<dbReference type="RefSeq" id="WP_301719249.1">
    <property type="nucleotide sequence ID" value="NZ_JAGGJB010000007.1"/>
</dbReference>